<reference evidence="1" key="1">
    <citation type="journal article" date="2020" name="mSystems">
        <title>Genome- and Community-Level Interaction Insights into Carbon Utilization and Element Cycling Functions of Hydrothermarchaeota in Hydrothermal Sediment.</title>
        <authorList>
            <person name="Zhou Z."/>
            <person name="Liu Y."/>
            <person name="Xu W."/>
            <person name="Pan J."/>
            <person name="Luo Z.H."/>
            <person name="Li M."/>
        </authorList>
    </citation>
    <scope>NUCLEOTIDE SEQUENCE [LARGE SCALE GENOMIC DNA]</scope>
    <source>
        <strain evidence="1">SpSt-374</strain>
    </source>
</reference>
<dbReference type="InterPro" id="IPR021954">
    <property type="entry name" value="CRR7"/>
</dbReference>
<comment type="caution">
    <text evidence="1">The sequence shown here is derived from an EMBL/GenBank/DDBJ whole genome shotgun (WGS) entry which is preliminary data.</text>
</comment>
<evidence type="ECO:0000313" key="1">
    <source>
        <dbReference type="EMBL" id="HGF99326.1"/>
    </source>
</evidence>
<organism evidence="1">
    <name type="scientific">Planktothricoides sp. SpSt-374</name>
    <dbReference type="NCBI Taxonomy" id="2282167"/>
    <lineage>
        <taxon>Bacteria</taxon>
        <taxon>Bacillati</taxon>
        <taxon>Cyanobacteriota</taxon>
        <taxon>Cyanophyceae</taxon>
        <taxon>Oscillatoriophycideae</taxon>
        <taxon>Oscillatoriales</taxon>
        <taxon>Oscillatoriaceae</taxon>
        <taxon>Planktothricoides</taxon>
    </lineage>
</organism>
<sequence>MPNSIMYQDEDTFVLLYPDQPEEFFSAAELREKLQDIISHIQDELPRDLQKFTNLSEQAEYLLYNNCQLEIAPGQSLQWYAVRLEK</sequence>
<proteinExistence type="predicted"/>
<accession>A0A7C3ZUK5</accession>
<dbReference type="PANTHER" id="PTHR36803">
    <property type="entry name" value="PROTEIN CHLORORESPIRATORY REDUCTION 7, CHLOROPLASTIC"/>
    <property type="match status" value="1"/>
</dbReference>
<name>A0A7C3ZUK5_9CYAN</name>
<gene>
    <name evidence="1" type="ORF">ENR15_01265</name>
</gene>
<dbReference type="Pfam" id="PF12095">
    <property type="entry name" value="CRR7"/>
    <property type="match status" value="1"/>
</dbReference>
<dbReference type="EMBL" id="DSPX01000011">
    <property type="protein sequence ID" value="HGF99326.1"/>
    <property type="molecule type" value="Genomic_DNA"/>
</dbReference>
<dbReference type="InterPro" id="IPR038150">
    <property type="entry name" value="CRR7-like_sf"/>
</dbReference>
<dbReference type="Gene3D" id="3.90.940.40">
    <property type="entry name" value="Protein CHLORORESPIRATORY REDUCTION 7"/>
    <property type="match status" value="1"/>
</dbReference>
<protein>
    <submittedName>
        <fullName evidence="1">Chlororespiratory reduction protein 7</fullName>
    </submittedName>
</protein>
<dbReference type="PANTHER" id="PTHR36803:SF1">
    <property type="entry name" value="PROTEIN CHLORORESPIRATORY REDUCTION 7, CHLOROPLASTIC"/>
    <property type="match status" value="1"/>
</dbReference>
<dbReference type="AlphaFoldDB" id="A0A7C3ZUK5"/>